<dbReference type="InterPro" id="IPR003691">
    <property type="entry name" value="FluC"/>
</dbReference>
<dbReference type="Proteomes" id="UP000252167">
    <property type="component" value="Unassembled WGS sequence"/>
</dbReference>
<evidence type="ECO:0000256" key="6">
    <source>
        <dbReference type="ARBA" id="ARBA00023303"/>
    </source>
</evidence>
<keyword evidence="6 10" id="KW-0407">Ion channel</keyword>
<keyword evidence="10" id="KW-0915">Sodium</keyword>
<evidence type="ECO:0000313" key="11">
    <source>
        <dbReference type="EMBL" id="RBL99408.1"/>
    </source>
</evidence>
<dbReference type="HAMAP" id="MF_00454">
    <property type="entry name" value="FluC"/>
    <property type="match status" value="1"/>
</dbReference>
<feature type="transmembrane region" description="Helical" evidence="10">
    <location>
        <begin position="61"/>
        <end position="81"/>
    </location>
</feature>
<dbReference type="AlphaFoldDB" id="A0A365YA14"/>
<comment type="subcellular location">
    <subcellularLocation>
        <location evidence="1 10">Cell membrane</location>
        <topology evidence="1 10">Multi-pass membrane protein</topology>
    </subcellularLocation>
</comment>
<evidence type="ECO:0000256" key="3">
    <source>
        <dbReference type="ARBA" id="ARBA00022692"/>
    </source>
</evidence>
<keyword evidence="10" id="KW-0479">Metal-binding</keyword>
<comment type="catalytic activity">
    <reaction evidence="8">
        <text>fluoride(in) = fluoride(out)</text>
        <dbReference type="Rhea" id="RHEA:76159"/>
        <dbReference type="ChEBI" id="CHEBI:17051"/>
    </reaction>
    <physiologicalReaction direction="left-to-right" evidence="8">
        <dbReference type="Rhea" id="RHEA:76160"/>
    </physiologicalReaction>
</comment>
<keyword evidence="5 10" id="KW-0472">Membrane</keyword>
<feature type="transmembrane region" description="Helical" evidence="10">
    <location>
        <begin position="101"/>
        <end position="126"/>
    </location>
</feature>
<evidence type="ECO:0000256" key="7">
    <source>
        <dbReference type="ARBA" id="ARBA00035120"/>
    </source>
</evidence>
<keyword evidence="10" id="KW-0406">Ion transport</keyword>
<dbReference type="PANTHER" id="PTHR28259">
    <property type="entry name" value="FLUORIDE EXPORT PROTEIN 1-RELATED"/>
    <property type="match status" value="1"/>
</dbReference>
<sequence>MTATLFIVLCLCGGLGACARYALDGLVASRLAGSLPWGTILINLSGSFLLGLLAGLAAGNLLPAAWQLAVGTGFLGGYTTFSTASVETVRLLQARKPVASAANAVGTMLGALSAAGLGLWAAAWLCS</sequence>
<dbReference type="RefSeq" id="WP_113607927.1">
    <property type="nucleotide sequence ID" value="NZ_POAF01000008.1"/>
</dbReference>
<comment type="activity regulation">
    <text evidence="10">Na(+) is not transported, but it plays an essential structural role and its presence is essential for fluoride channel function.</text>
</comment>
<evidence type="ECO:0000313" key="12">
    <source>
        <dbReference type="Proteomes" id="UP000252167"/>
    </source>
</evidence>
<keyword evidence="12" id="KW-1185">Reference proteome</keyword>
<comment type="function">
    <text evidence="9 10">Fluoride-specific ion channel. Important for reducing fluoride concentration in the cell, thus reducing its toxicity.</text>
</comment>
<dbReference type="NCBIfam" id="TIGR00494">
    <property type="entry name" value="crcB"/>
    <property type="match status" value="1"/>
</dbReference>
<evidence type="ECO:0000256" key="9">
    <source>
        <dbReference type="ARBA" id="ARBA00049940"/>
    </source>
</evidence>
<evidence type="ECO:0000256" key="4">
    <source>
        <dbReference type="ARBA" id="ARBA00022989"/>
    </source>
</evidence>
<name>A0A365YA14_9MICC</name>
<keyword evidence="3 10" id="KW-0812">Transmembrane</keyword>
<dbReference type="EMBL" id="POAF01000008">
    <property type="protein sequence ID" value="RBL99408.1"/>
    <property type="molecule type" value="Genomic_DNA"/>
</dbReference>
<evidence type="ECO:0000256" key="5">
    <source>
        <dbReference type="ARBA" id="ARBA00023136"/>
    </source>
</evidence>
<dbReference type="GO" id="GO:0140114">
    <property type="term" value="P:cellular detoxification of fluoride"/>
    <property type="evidence" value="ECO:0007669"/>
    <property type="project" value="UniProtKB-UniRule"/>
</dbReference>
<feature type="transmembrane region" description="Helical" evidence="10">
    <location>
        <begin position="34"/>
        <end position="54"/>
    </location>
</feature>
<comment type="similarity">
    <text evidence="7 10">Belongs to the fluoride channel Fluc/FEX (TC 1.A.43) family.</text>
</comment>
<evidence type="ECO:0000256" key="8">
    <source>
        <dbReference type="ARBA" id="ARBA00035585"/>
    </source>
</evidence>
<evidence type="ECO:0000256" key="1">
    <source>
        <dbReference type="ARBA" id="ARBA00004651"/>
    </source>
</evidence>
<keyword evidence="10" id="KW-0813">Transport</keyword>
<dbReference type="GO" id="GO:0046872">
    <property type="term" value="F:metal ion binding"/>
    <property type="evidence" value="ECO:0007669"/>
    <property type="project" value="UniProtKB-KW"/>
</dbReference>
<organism evidence="11 12">
    <name type="scientific">Glutamicibacter soli</name>
    <dbReference type="NCBI Taxonomy" id="453836"/>
    <lineage>
        <taxon>Bacteria</taxon>
        <taxon>Bacillati</taxon>
        <taxon>Actinomycetota</taxon>
        <taxon>Actinomycetes</taxon>
        <taxon>Micrococcales</taxon>
        <taxon>Micrococcaceae</taxon>
        <taxon>Glutamicibacter</taxon>
    </lineage>
</organism>
<keyword evidence="2 10" id="KW-1003">Cell membrane</keyword>
<dbReference type="Pfam" id="PF02537">
    <property type="entry name" value="CRCB"/>
    <property type="match status" value="1"/>
</dbReference>
<feature type="binding site" evidence="10">
    <location>
        <position position="79"/>
    </location>
    <ligand>
        <name>Na(+)</name>
        <dbReference type="ChEBI" id="CHEBI:29101"/>
        <note>structural</note>
    </ligand>
</feature>
<keyword evidence="4 10" id="KW-1133">Transmembrane helix</keyword>
<proteinExistence type="inferred from homology"/>
<gene>
    <name evidence="10 11" type="primary">crcB</name>
    <name evidence="10" type="synonym">fluC</name>
    <name evidence="11" type="ORF">C1H84_15625</name>
</gene>
<accession>A0A365YA14</accession>
<reference evidence="11 12" key="1">
    <citation type="submission" date="2018-01" db="EMBL/GenBank/DDBJ databases">
        <title>Glutamicibacter soli strain NHPC-3 Whole genome sequence and assembly.</title>
        <authorList>
            <person name="Choudhury P."/>
            <person name="Gupta D."/>
            <person name="Sengupta K."/>
            <person name="Jawed A."/>
            <person name="Sultana N."/>
            <person name="Saha P."/>
        </authorList>
    </citation>
    <scope>NUCLEOTIDE SEQUENCE [LARGE SCALE GENOMIC DNA]</scope>
    <source>
        <strain evidence="11 12">NHPC-3</strain>
    </source>
</reference>
<dbReference type="PANTHER" id="PTHR28259:SF1">
    <property type="entry name" value="FLUORIDE EXPORT PROTEIN 1-RELATED"/>
    <property type="match status" value="1"/>
</dbReference>
<dbReference type="GO" id="GO:0005886">
    <property type="term" value="C:plasma membrane"/>
    <property type="evidence" value="ECO:0007669"/>
    <property type="project" value="UniProtKB-SubCell"/>
</dbReference>
<comment type="caution">
    <text evidence="11">The sequence shown here is derived from an EMBL/GenBank/DDBJ whole genome shotgun (WGS) entry which is preliminary data.</text>
</comment>
<dbReference type="GO" id="GO:0062054">
    <property type="term" value="F:fluoride channel activity"/>
    <property type="evidence" value="ECO:0007669"/>
    <property type="project" value="UniProtKB-UniRule"/>
</dbReference>
<feature type="binding site" evidence="10">
    <location>
        <position position="76"/>
    </location>
    <ligand>
        <name>Na(+)</name>
        <dbReference type="ChEBI" id="CHEBI:29101"/>
        <note>structural</note>
    </ligand>
</feature>
<evidence type="ECO:0000256" key="10">
    <source>
        <dbReference type="HAMAP-Rule" id="MF_00454"/>
    </source>
</evidence>
<protein>
    <recommendedName>
        <fullName evidence="10">Fluoride-specific ion channel FluC</fullName>
    </recommendedName>
</protein>
<evidence type="ECO:0000256" key="2">
    <source>
        <dbReference type="ARBA" id="ARBA00022475"/>
    </source>
</evidence>